<protein>
    <submittedName>
        <fullName evidence="2">Uncharacterized protein</fullName>
    </submittedName>
</protein>
<evidence type="ECO:0000256" key="1">
    <source>
        <dbReference type="SAM" id="MobiDB-lite"/>
    </source>
</evidence>
<proteinExistence type="predicted"/>
<keyword evidence="3" id="KW-1185">Reference proteome</keyword>
<organism evidence="2 3">
    <name type="scientific">Pisolithus microcarpus 441</name>
    <dbReference type="NCBI Taxonomy" id="765257"/>
    <lineage>
        <taxon>Eukaryota</taxon>
        <taxon>Fungi</taxon>
        <taxon>Dikarya</taxon>
        <taxon>Basidiomycota</taxon>
        <taxon>Agaricomycotina</taxon>
        <taxon>Agaricomycetes</taxon>
        <taxon>Agaricomycetidae</taxon>
        <taxon>Boletales</taxon>
        <taxon>Sclerodermatineae</taxon>
        <taxon>Pisolithaceae</taxon>
        <taxon>Pisolithus</taxon>
    </lineage>
</organism>
<name>A0A0C9YBH4_9AGAM</name>
<feature type="compositionally biased region" description="Low complexity" evidence="1">
    <location>
        <begin position="7"/>
        <end position="21"/>
    </location>
</feature>
<sequence length="283" mass="31781">MPSEQTHFPSPSHSPSNSASTHISRCRDQLLNSGFYLADGDILKNVEWIRQGRSHYLAAVEENSDQNSLSATHQLAELSAIVFIDSKNYWLTSDGGYRKGVGMWNHLYDVKPSCTISELPMHPAKADFCSAMKNLRILMQKIGTPGYEKGKGFVFYDNSSPSPTRFKIRHCLFEVHGDDFLPQNIRLTQEGTRDELFDLQKTHRMVPLQARGEDGYILSPAAYRSHLENTVVELQFNLWHWPIAPRSGSSGKDSFTADIVQIRVLVPPPPPVSNSPAKRKIGS</sequence>
<reference evidence="2 3" key="1">
    <citation type="submission" date="2014-04" db="EMBL/GenBank/DDBJ databases">
        <authorList>
            <consortium name="DOE Joint Genome Institute"/>
            <person name="Kuo A."/>
            <person name="Kohler A."/>
            <person name="Costa M.D."/>
            <person name="Nagy L.G."/>
            <person name="Floudas D."/>
            <person name="Copeland A."/>
            <person name="Barry K.W."/>
            <person name="Cichocki N."/>
            <person name="Veneault-Fourrey C."/>
            <person name="LaButti K."/>
            <person name="Lindquist E.A."/>
            <person name="Lipzen A."/>
            <person name="Lundell T."/>
            <person name="Morin E."/>
            <person name="Murat C."/>
            <person name="Sun H."/>
            <person name="Tunlid A."/>
            <person name="Henrissat B."/>
            <person name="Grigoriev I.V."/>
            <person name="Hibbett D.S."/>
            <person name="Martin F."/>
            <person name="Nordberg H.P."/>
            <person name="Cantor M.N."/>
            <person name="Hua S.X."/>
        </authorList>
    </citation>
    <scope>NUCLEOTIDE SEQUENCE [LARGE SCALE GENOMIC DNA]</scope>
    <source>
        <strain evidence="2 3">441</strain>
    </source>
</reference>
<evidence type="ECO:0000313" key="2">
    <source>
        <dbReference type="EMBL" id="KIK14161.1"/>
    </source>
</evidence>
<evidence type="ECO:0000313" key="3">
    <source>
        <dbReference type="Proteomes" id="UP000054018"/>
    </source>
</evidence>
<dbReference type="EMBL" id="KN833952">
    <property type="protein sequence ID" value="KIK14161.1"/>
    <property type="molecule type" value="Genomic_DNA"/>
</dbReference>
<dbReference type="Proteomes" id="UP000054018">
    <property type="component" value="Unassembled WGS sequence"/>
</dbReference>
<dbReference type="AlphaFoldDB" id="A0A0C9YBH4"/>
<dbReference type="OrthoDB" id="2685635at2759"/>
<reference evidence="3" key="2">
    <citation type="submission" date="2015-01" db="EMBL/GenBank/DDBJ databases">
        <title>Evolutionary Origins and Diversification of the Mycorrhizal Mutualists.</title>
        <authorList>
            <consortium name="DOE Joint Genome Institute"/>
            <consortium name="Mycorrhizal Genomics Consortium"/>
            <person name="Kohler A."/>
            <person name="Kuo A."/>
            <person name="Nagy L.G."/>
            <person name="Floudas D."/>
            <person name="Copeland A."/>
            <person name="Barry K.W."/>
            <person name="Cichocki N."/>
            <person name="Veneault-Fourrey C."/>
            <person name="LaButti K."/>
            <person name="Lindquist E.A."/>
            <person name="Lipzen A."/>
            <person name="Lundell T."/>
            <person name="Morin E."/>
            <person name="Murat C."/>
            <person name="Riley R."/>
            <person name="Ohm R."/>
            <person name="Sun H."/>
            <person name="Tunlid A."/>
            <person name="Henrissat B."/>
            <person name="Grigoriev I.V."/>
            <person name="Hibbett D.S."/>
            <person name="Martin F."/>
        </authorList>
    </citation>
    <scope>NUCLEOTIDE SEQUENCE [LARGE SCALE GENOMIC DNA]</scope>
    <source>
        <strain evidence="3">441</strain>
    </source>
</reference>
<accession>A0A0C9YBH4</accession>
<feature type="region of interest" description="Disordered" evidence="1">
    <location>
        <begin position="1"/>
        <end position="21"/>
    </location>
</feature>
<dbReference type="HOGENOM" id="CLU_046434_1_0_1"/>
<gene>
    <name evidence="2" type="ORF">PISMIDRAFT_117515</name>
</gene>